<dbReference type="AlphaFoldDB" id="A0A7H8QM14"/>
<dbReference type="EMBL" id="CP055898">
    <property type="protein sequence ID" value="QKX54571.1"/>
    <property type="molecule type" value="Genomic_DNA"/>
</dbReference>
<sequence>MPDTYSLPQKVALITGSGRENGIGAAIALAFARNGAWVVINHVSDSSASRAQQVAEQARKLGGKAIVVQGSVTSREGARKIVQEAIDGFGVGRIDILVNNAGGPTISSSTKLLDMDPSQIQDDFTLNYMAPVYMIQEVVPFMPSGGRIINIGGLVSRMYLPGAPAYGASKAAMDHSTRVFAAELGKEKGITVNVVAPGGVLTDALLGLPEADLNNLQVISRQLAKAADRMGTIEDIADVVLFVASEKSRWITGHVFAAGGGIGDF</sequence>
<dbReference type="PANTHER" id="PTHR42760:SF76">
    <property type="entry name" value="CHAIN OXIDOREDUCTASE_DEHYDROGENASE, PUTATIVE-RELATED"/>
    <property type="match status" value="1"/>
</dbReference>
<dbReference type="Gene3D" id="3.40.50.720">
    <property type="entry name" value="NAD(P)-binding Rossmann-like Domain"/>
    <property type="match status" value="1"/>
</dbReference>
<accession>A0A7H8QM14</accession>
<evidence type="ECO:0000256" key="2">
    <source>
        <dbReference type="ARBA" id="ARBA00022857"/>
    </source>
</evidence>
<dbReference type="RefSeq" id="XP_035340750.1">
    <property type="nucleotide sequence ID" value="XM_035484857.1"/>
</dbReference>
<dbReference type="GO" id="GO:0006633">
    <property type="term" value="P:fatty acid biosynthetic process"/>
    <property type="evidence" value="ECO:0007669"/>
    <property type="project" value="TreeGrafter"/>
</dbReference>
<evidence type="ECO:0000313" key="3">
    <source>
        <dbReference type="EMBL" id="QKX54571.1"/>
    </source>
</evidence>
<dbReference type="PRINTS" id="PR00080">
    <property type="entry name" value="SDRFAMILY"/>
</dbReference>
<dbReference type="Proteomes" id="UP000509510">
    <property type="component" value="Chromosome I"/>
</dbReference>
<dbReference type="FunFam" id="3.40.50.720:FF:000084">
    <property type="entry name" value="Short-chain dehydrogenase reductase"/>
    <property type="match status" value="1"/>
</dbReference>
<evidence type="ECO:0000313" key="4">
    <source>
        <dbReference type="Proteomes" id="UP000509510"/>
    </source>
</evidence>
<keyword evidence="4" id="KW-1185">Reference proteome</keyword>
<dbReference type="InterPro" id="IPR036291">
    <property type="entry name" value="NAD(P)-bd_dom_sf"/>
</dbReference>
<reference evidence="4" key="1">
    <citation type="submission" date="2020-06" db="EMBL/GenBank/DDBJ databases">
        <title>A chromosome-scale genome assembly of Talaromyces rugulosus W13939.</title>
        <authorList>
            <person name="Wang B."/>
            <person name="Guo L."/>
            <person name="Ye K."/>
            <person name="Wang L."/>
        </authorList>
    </citation>
    <scope>NUCLEOTIDE SEQUENCE [LARGE SCALE GENOMIC DNA]</scope>
    <source>
        <strain evidence="4">W13939</strain>
    </source>
</reference>
<dbReference type="GO" id="GO:0048038">
    <property type="term" value="F:quinone binding"/>
    <property type="evidence" value="ECO:0007669"/>
    <property type="project" value="TreeGrafter"/>
</dbReference>
<dbReference type="PANTHER" id="PTHR42760">
    <property type="entry name" value="SHORT-CHAIN DEHYDROGENASES/REDUCTASES FAMILY MEMBER"/>
    <property type="match status" value="1"/>
</dbReference>
<dbReference type="GeneID" id="55989168"/>
<dbReference type="InterPro" id="IPR002347">
    <property type="entry name" value="SDR_fam"/>
</dbReference>
<name>A0A7H8QM14_TALRU</name>
<organism evidence="3 4">
    <name type="scientific">Talaromyces rugulosus</name>
    <name type="common">Penicillium rugulosum</name>
    <dbReference type="NCBI Taxonomy" id="121627"/>
    <lineage>
        <taxon>Eukaryota</taxon>
        <taxon>Fungi</taxon>
        <taxon>Dikarya</taxon>
        <taxon>Ascomycota</taxon>
        <taxon>Pezizomycotina</taxon>
        <taxon>Eurotiomycetes</taxon>
        <taxon>Eurotiomycetidae</taxon>
        <taxon>Eurotiales</taxon>
        <taxon>Trichocomaceae</taxon>
        <taxon>Talaromyces</taxon>
        <taxon>Talaromyces sect. Islandici</taxon>
    </lineage>
</organism>
<dbReference type="SUPFAM" id="SSF51735">
    <property type="entry name" value="NAD(P)-binding Rossmann-fold domains"/>
    <property type="match status" value="1"/>
</dbReference>
<protein>
    <submittedName>
        <fullName evidence="3">Uncharacterized protein</fullName>
    </submittedName>
</protein>
<dbReference type="PRINTS" id="PR00081">
    <property type="entry name" value="GDHRDH"/>
</dbReference>
<dbReference type="GO" id="GO:0016616">
    <property type="term" value="F:oxidoreductase activity, acting on the CH-OH group of donors, NAD or NADP as acceptor"/>
    <property type="evidence" value="ECO:0007669"/>
    <property type="project" value="TreeGrafter"/>
</dbReference>
<comment type="similarity">
    <text evidence="1">Belongs to the short-chain dehydrogenases/reductases (SDR) family.</text>
</comment>
<dbReference type="KEGG" id="trg:TRUGW13939_01658"/>
<keyword evidence="2" id="KW-0521">NADP</keyword>
<evidence type="ECO:0000256" key="1">
    <source>
        <dbReference type="ARBA" id="ARBA00006484"/>
    </source>
</evidence>
<dbReference type="CDD" id="cd05233">
    <property type="entry name" value="SDR_c"/>
    <property type="match status" value="1"/>
</dbReference>
<dbReference type="Pfam" id="PF13561">
    <property type="entry name" value="adh_short_C2"/>
    <property type="match status" value="1"/>
</dbReference>
<proteinExistence type="inferred from homology"/>
<dbReference type="OrthoDB" id="47007at2759"/>
<gene>
    <name evidence="3" type="ORF">TRUGW13939_01658</name>
</gene>